<gene>
    <name evidence="4" type="ORF">C8E89_101277</name>
</gene>
<protein>
    <submittedName>
        <fullName evidence="4">Peptidoglycan/xylan/chitin deacetylase (PgdA/CDA1 family)</fullName>
    </submittedName>
</protein>
<dbReference type="GO" id="GO:0016020">
    <property type="term" value="C:membrane"/>
    <property type="evidence" value="ECO:0007669"/>
    <property type="project" value="TreeGrafter"/>
</dbReference>
<dbReference type="InterPro" id="IPR002509">
    <property type="entry name" value="NODB_dom"/>
</dbReference>
<dbReference type="GO" id="GO:0046872">
    <property type="term" value="F:metal ion binding"/>
    <property type="evidence" value="ECO:0007669"/>
    <property type="project" value="UniProtKB-KW"/>
</dbReference>
<name>A0A318HMX4_9MYCO</name>
<dbReference type="PANTHER" id="PTHR10587:SF133">
    <property type="entry name" value="CHITIN DEACETYLASE 1-RELATED"/>
    <property type="match status" value="1"/>
</dbReference>
<evidence type="ECO:0000256" key="2">
    <source>
        <dbReference type="ARBA" id="ARBA00022801"/>
    </source>
</evidence>
<dbReference type="Proteomes" id="UP000247781">
    <property type="component" value="Unassembled WGS sequence"/>
</dbReference>
<dbReference type="EMBL" id="QJJU01000001">
    <property type="protein sequence ID" value="PXX13129.1"/>
    <property type="molecule type" value="Genomic_DNA"/>
</dbReference>
<reference evidence="4 5" key="2">
    <citation type="submission" date="2018-06" db="EMBL/GenBank/DDBJ databases">
        <title>Sequencing of bacterial isolates from soil warming experiment in Harvard Forest, Massachusetts, USA.</title>
        <authorList>
            <person name="Deangelis K.PhD."/>
        </authorList>
    </citation>
    <scope>NUCLEOTIDE SEQUENCE [LARGE SCALE GENOMIC DNA]</scope>
    <source>
        <strain evidence="4 5">GAS496</strain>
    </source>
</reference>
<keyword evidence="2" id="KW-0378">Hydrolase</keyword>
<evidence type="ECO:0000256" key="1">
    <source>
        <dbReference type="ARBA" id="ARBA00022723"/>
    </source>
</evidence>
<dbReference type="PROSITE" id="PS51677">
    <property type="entry name" value="NODB"/>
    <property type="match status" value="1"/>
</dbReference>
<feature type="domain" description="NodB homology" evidence="3">
    <location>
        <begin position="78"/>
        <end position="272"/>
    </location>
</feature>
<dbReference type="GO" id="GO:0005975">
    <property type="term" value="P:carbohydrate metabolic process"/>
    <property type="evidence" value="ECO:0007669"/>
    <property type="project" value="InterPro"/>
</dbReference>
<reference evidence="5" key="1">
    <citation type="submission" date="2018-05" db="EMBL/GenBank/DDBJ databases">
        <authorList>
            <person name="Deangelis K."/>
            <person name="Huntemann M."/>
            <person name="Clum A."/>
            <person name="Pillay M."/>
            <person name="Palaniappan K."/>
            <person name="Varghese N."/>
            <person name="Mikhailova N."/>
            <person name="Stamatis D."/>
            <person name="Reddy T."/>
            <person name="Daum C."/>
            <person name="Shapiro N."/>
            <person name="Ivanova N."/>
            <person name="Kyrpides N."/>
            <person name="Woyke T."/>
        </authorList>
    </citation>
    <scope>NUCLEOTIDE SEQUENCE [LARGE SCALE GENOMIC DNA]</scope>
    <source>
        <strain evidence="5">GAS496</strain>
    </source>
</reference>
<keyword evidence="5" id="KW-1185">Reference proteome</keyword>
<dbReference type="InterPro" id="IPR006311">
    <property type="entry name" value="TAT_signal"/>
</dbReference>
<keyword evidence="1" id="KW-0479">Metal-binding</keyword>
<dbReference type="PROSITE" id="PS51318">
    <property type="entry name" value="TAT"/>
    <property type="match status" value="1"/>
</dbReference>
<organism evidence="4 5">
    <name type="scientific">Mycolicibacterium moriokaense</name>
    <dbReference type="NCBI Taxonomy" id="39691"/>
    <lineage>
        <taxon>Bacteria</taxon>
        <taxon>Bacillati</taxon>
        <taxon>Actinomycetota</taxon>
        <taxon>Actinomycetes</taxon>
        <taxon>Mycobacteriales</taxon>
        <taxon>Mycobacteriaceae</taxon>
        <taxon>Mycolicibacterium</taxon>
    </lineage>
</organism>
<dbReference type="GO" id="GO:0016810">
    <property type="term" value="F:hydrolase activity, acting on carbon-nitrogen (but not peptide) bonds"/>
    <property type="evidence" value="ECO:0007669"/>
    <property type="project" value="InterPro"/>
</dbReference>
<dbReference type="OrthoDB" id="9763050at2"/>
<accession>A0A318HMX4</accession>
<sequence>MTGRKPITHAGTELNRRHFLAGLSVATLAGVGFARWTVGVQPRVAAAATEPVGPPTVLAARMPLPGGGSLSSIPGDGNLLALTLDDGVNTDVVRAYTQFAKDTGIRLTYFVNGRYASWTDNRDLLRPLVESGQIQLGNHTWSHPDLATLPKDQVADQLRHNHQFLMKNFGVDARPYFRPPYGSHNPVVDGVAADLGYAVPTMWLGSLGDEVVIPEGEIVKMADKYFNPQAIVIGHLNHLPVTHVYDQLADVIRSRNLQTVTLNDVFNKPAQV</sequence>
<comment type="caution">
    <text evidence="4">The sequence shown here is derived from an EMBL/GenBank/DDBJ whole genome shotgun (WGS) entry which is preliminary data.</text>
</comment>
<evidence type="ECO:0000313" key="4">
    <source>
        <dbReference type="EMBL" id="PXX13129.1"/>
    </source>
</evidence>
<dbReference type="PANTHER" id="PTHR10587">
    <property type="entry name" value="GLYCOSYL TRANSFERASE-RELATED"/>
    <property type="match status" value="1"/>
</dbReference>
<dbReference type="AlphaFoldDB" id="A0A318HMX4"/>
<evidence type="ECO:0000259" key="3">
    <source>
        <dbReference type="PROSITE" id="PS51677"/>
    </source>
</evidence>
<proteinExistence type="predicted"/>
<dbReference type="SUPFAM" id="SSF88713">
    <property type="entry name" value="Glycoside hydrolase/deacetylase"/>
    <property type="match status" value="1"/>
</dbReference>
<dbReference type="Gene3D" id="3.20.20.370">
    <property type="entry name" value="Glycoside hydrolase/deacetylase"/>
    <property type="match status" value="1"/>
</dbReference>
<evidence type="ECO:0000313" key="5">
    <source>
        <dbReference type="Proteomes" id="UP000247781"/>
    </source>
</evidence>
<dbReference type="InterPro" id="IPR011330">
    <property type="entry name" value="Glyco_hydro/deAcase_b/a-brl"/>
</dbReference>
<dbReference type="InterPro" id="IPR050248">
    <property type="entry name" value="Polysacc_deacetylase_ArnD"/>
</dbReference>
<dbReference type="Pfam" id="PF01522">
    <property type="entry name" value="Polysacc_deac_1"/>
    <property type="match status" value="1"/>
</dbReference>
<dbReference type="CDD" id="cd10917">
    <property type="entry name" value="CE4_NodB_like_6s_7s"/>
    <property type="match status" value="1"/>
</dbReference>